<sequence>MPTSRNVFSPPAPCPPQGKHRHRHRAHLKEHFLLCSQLSAPPPVDAPTNSPSPQDLNPFFDLFNLLTYIATTHMFLGPSIVIDKNPNPAETYLEHLNREQDAKSSEPNSHSLVI</sequence>
<comment type="caution">
    <text evidence="2">The sequence shown here is derived from an EMBL/GenBank/DDBJ whole genome shotgun (WGS) entry which is preliminary data.</text>
</comment>
<evidence type="ECO:0000313" key="2">
    <source>
        <dbReference type="EMBL" id="KAK4424172.1"/>
    </source>
</evidence>
<reference evidence="2" key="2">
    <citation type="journal article" date="2024" name="Plant">
        <title>Genomic evolution and insights into agronomic trait innovations of Sesamum species.</title>
        <authorList>
            <person name="Miao H."/>
            <person name="Wang L."/>
            <person name="Qu L."/>
            <person name="Liu H."/>
            <person name="Sun Y."/>
            <person name="Le M."/>
            <person name="Wang Q."/>
            <person name="Wei S."/>
            <person name="Zheng Y."/>
            <person name="Lin W."/>
            <person name="Duan Y."/>
            <person name="Cao H."/>
            <person name="Xiong S."/>
            <person name="Wang X."/>
            <person name="Wei L."/>
            <person name="Li C."/>
            <person name="Ma Q."/>
            <person name="Ju M."/>
            <person name="Zhao R."/>
            <person name="Li G."/>
            <person name="Mu C."/>
            <person name="Tian Q."/>
            <person name="Mei H."/>
            <person name="Zhang T."/>
            <person name="Gao T."/>
            <person name="Zhang H."/>
        </authorList>
    </citation>
    <scope>NUCLEOTIDE SEQUENCE</scope>
    <source>
        <strain evidence="2">3651</strain>
    </source>
</reference>
<dbReference type="AlphaFoldDB" id="A0AAE2CJ77"/>
<name>A0AAE2CJ77_9LAMI</name>
<accession>A0AAE2CJ77</accession>
<feature type="region of interest" description="Disordered" evidence="1">
    <location>
        <begin position="1"/>
        <end position="23"/>
    </location>
</feature>
<proteinExistence type="predicted"/>
<evidence type="ECO:0000256" key="1">
    <source>
        <dbReference type="SAM" id="MobiDB-lite"/>
    </source>
</evidence>
<gene>
    <name evidence="2" type="ORF">Salat_1610600</name>
</gene>
<protein>
    <submittedName>
        <fullName evidence="2">Uncharacterized protein</fullName>
    </submittedName>
</protein>
<reference evidence="2" key="1">
    <citation type="submission" date="2020-06" db="EMBL/GenBank/DDBJ databases">
        <authorList>
            <person name="Li T."/>
            <person name="Hu X."/>
            <person name="Zhang T."/>
            <person name="Song X."/>
            <person name="Zhang H."/>
            <person name="Dai N."/>
            <person name="Sheng W."/>
            <person name="Hou X."/>
            <person name="Wei L."/>
        </authorList>
    </citation>
    <scope>NUCLEOTIDE SEQUENCE</scope>
    <source>
        <strain evidence="2">3651</strain>
        <tissue evidence="2">Leaf</tissue>
    </source>
</reference>
<keyword evidence="3" id="KW-1185">Reference proteome</keyword>
<evidence type="ECO:0000313" key="3">
    <source>
        <dbReference type="Proteomes" id="UP001293254"/>
    </source>
</evidence>
<dbReference type="EMBL" id="JACGWO010000006">
    <property type="protein sequence ID" value="KAK4424172.1"/>
    <property type="molecule type" value="Genomic_DNA"/>
</dbReference>
<organism evidence="2 3">
    <name type="scientific">Sesamum alatum</name>
    <dbReference type="NCBI Taxonomy" id="300844"/>
    <lineage>
        <taxon>Eukaryota</taxon>
        <taxon>Viridiplantae</taxon>
        <taxon>Streptophyta</taxon>
        <taxon>Embryophyta</taxon>
        <taxon>Tracheophyta</taxon>
        <taxon>Spermatophyta</taxon>
        <taxon>Magnoliopsida</taxon>
        <taxon>eudicotyledons</taxon>
        <taxon>Gunneridae</taxon>
        <taxon>Pentapetalae</taxon>
        <taxon>asterids</taxon>
        <taxon>lamiids</taxon>
        <taxon>Lamiales</taxon>
        <taxon>Pedaliaceae</taxon>
        <taxon>Sesamum</taxon>
    </lineage>
</organism>
<dbReference type="Proteomes" id="UP001293254">
    <property type="component" value="Unassembled WGS sequence"/>
</dbReference>